<keyword evidence="2" id="KW-1185">Reference proteome</keyword>
<proteinExistence type="predicted"/>
<gene>
    <name evidence="1" type="ORF">SAMN05421666_2854</name>
</gene>
<reference evidence="1 2" key="1">
    <citation type="submission" date="2017-01" db="EMBL/GenBank/DDBJ databases">
        <authorList>
            <person name="Mah S.A."/>
            <person name="Swanson W.J."/>
            <person name="Moy G.W."/>
            <person name="Vacquier V.D."/>
        </authorList>
    </citation>
    <scope>NUCLEOTIDE SEQUENCE [LARGE SCALE GENOMIC DNA]</scope>
    <source>
        <strain evidence="1 2">DSM 29590</strain>
    </source>
</reference>
<dbReference type="RefSeq" id="WP_076535249.1">
    <property type="nucleotide sequence ID" value="NZ_CANNEL010000005.1"/>
</dbReference>
<dbReference type="AlphaFoldDB" id="A0A1N7HED5"/>
<protein>
    <submittedName>
        <fullName evidence="1">Uncharacterized protein</fullName>
    </submittedName>
</protein>
<name>A0A1N7HED5_9RHOB</name>
<dbReference type="Proteomes" id="UP000186019">
    <property type="component" value="Unassembled WGS sequence"/>
</dbReference>
<evidence type="ECO:0000313" key="2">
    <source>
        <dbReference type="Proteomes" id="UP000186019"/>
    </source>
</evidence>
<organism evidence="1 2">
    <name type="scientific">Roseovarius nanhaiticus</name>
    <dbReference type="NCBI Taxonomy" id="573024"/>
    <lineage>
        <taxon>Bacteria</taxon>
        <taxon>Pseudomonadati</taxon>
        <taxon>Pseudomonadota</taxon>
        <taxon>Alphaproteobacteria</taxon>
        <taxon>Rhodobacterales</taxon>
        <taxon>Roseobacteraceae</taxon>
        <taxon>Roseovarius</taxon>
    </lineage>
</organism>
<dbReference type="OrthoDB" id="7874631at2"/>
<dbReference type="EMBL" id="FTNV01000003">
    <property type="protein sequence ID" value="SIS23237.1"/>
    <property type="molecule type" value="Genomic_DNA"/>
</dbReference>
<sequence length="99" mass="10586">MPRWMFFGPLIALVAAVAVIGLSMGRKSALRSDETAVITRVAMRYVREAGPGASETDCTARLATAEALWLVVSCTPDGRTGRIYYVDRFGAVAYVGEAG</sequence>
<accession>A0A1N7HED5</accession>
<evidence type="ECO:0000313" key="1">
    <source>
        <dbReference type="EMBL" id="SIS23237.1"/>
    </source>
</evidence>
<dbReference type="STRING" id="573024.SAMN05216208_2461"/>